<feature type="compositionally biased region" description="Basic residues" evidence="1">
    <location>
        <begin position="109"/>
        <end position="119"/>
    </location>
</feature>
<dbReference type="Proteomes" id="UP000299102">
    <property type="component" value="Unassembled WGS sequence"/>
</dbReference>
<evidence type="ECO:0000313" key="2">
    <source>
        <dbReference type="EMBL" id="GBP88208.1"/>
    </source>
</evidence>
<comment type="caution">
    <text evidence="2">The sequence shown here is derived from an EMBL/GenBank/DDBJ whole genome shotgun (WGS) entry which is preliminary data.</text>
</comment>
<feature type="region of interest" description="Disordered" evidence="1">
    <location>
        <begin position="83"/>
        <end position="119"/>
    </location>
</feature>
<sequence length="119" mass="12801">MIATSSDGHRAITFGPREVDGRPQSASSRFSLKLSSFGRIFDSGYTKKTETEIENVTEVATECQTGIGTESATGTGTEIANEIENDSKFSPYERGGEGGEKPIIGRPRASTRVRPTRKG</sequence>
<dbReference type="AlphaFoldDB" id="A0A4C1ZKA8"/>
<evidence type="ECO:0000313" key="3">
    <source>
        <dbReference type="Proteomes" id="UP000299102"/>
    </source>
</evidence>
<dbReference type="EMBL" id="BGZK01001914">
    <property type="protein sequence ID" value="GBP88208.1"/>
    <property type="molecule type" value="Genomic_DNA"/>
</dbReference>
<accession>A0A4C1ZKA8</accession>
<keyword evidence="3" id="KW-1185">Reference proteome</keyword>
<protein>
    <submittedName>
        <fullName evidence="2">Uncharacterized protein</fullName>
    </submittedName>
</protein>
<reference evidence="2 3" key="1">
    <citation type="journal article" date="2019" name="Commun. Biol.">
        <title>The bagworm genome reveals a unique fibroin gene that provides high tensile strength.</title>
        <authorList>
            <person name="Kono N."/>
            <person name="Nakamura H."/>
            <person name="Ohtoshi R."/>
            <person name="Tomita M."/>
            <person name="Numata K."/>
            <person name="Arakawa K."/>
        </authorList>
    </citation>
    <scope>NUCLEOTIDE SEQUENCE [LARGE SCALE GENOMIC DNA]</scope>
</reference>
<evidence type="ECO:0000256" key="1">
    <source>
        <dbReference type="SAM" id="MobiDB-lite"/>
    </source>
</evidence>
<gene>
    <name evidence="2" type="ORF">EVAR_60510_1</name>
</gene>
<feature type="region of interest" description="Disordered" evidence="1">
    <location>
        <begin position="1"/>
        <end position="26"/>
    </location>
</feature>
<organism evidence="2 3">
    <name type="scientific">Eumeta variegata</name>
    <name type="common">Bagworm moth</name>
    <name type="synonym">Eumeta japonica</name>
    <dbReference type="NCBI Taxonomy" id="151549"/>
    <lineage>
        <taxon>Eukaryota</taxon>
        <taxon>Metazoa</taxon>
        <taxon>Ecdysozoa</taxon>
        <taxon>Arthropoda</taxon>
        <taxon>Hexapoda</taxon>
        <taxon>Insecta</taxon>
        <taxon>Pterygota</taxon>
        <taxon>Neoptera</taxon>
        <taxon>Endopterygota</taxon>
        <taxon>Lepidoptera</taxon>
        <taxon>Glossata</taxon>
        <taxon>Ditrysia</taxon>
        <taxon>Tineoidea</taxon>
        <taxon>Psychidae</taxon>
        <taxon>Oiketicinae</taxon>
        <taxon>Eumeta</taxon>
    </lineage>
</organism>
<name>A0A4C1ZKA8_EUMVA</name>
<proteinExistence type="predicted"/>